<dbReference type="GO" id="GO:0004843">
    <property type="term" value="F:cysteine-type deubiquitinase activity"/>
    <property type="evidence" value="ECO:0007669"/>
    <property type="project" value="UniProtKB-UniRule"/>
</dbReference>
<keyword evidence="3" id="KW-0833">Ubl conjugation pathway</keyword>
<dbReference type="SUPFAM" id="SSF54236">
    <property type="entry name" value="Ubiquitin-like"/>
    <property type="match status" value="1"/>
</dbReference>
<protein>
    <recommendedName>
        <fullName evidence="3">Ubiquitin thioesterase OTU</fullName>
        <ecNumber evidence="3">3.4.19.12</ecNumber>
    </recommendedName>
</protein>
<keyword evidence="2 3" id="KW-0378">Hydrolase</keyword>
<dbReference type="OMA" id="TMIRITH"/>
<keyword evidence="6" id="KW-1185">Reference proteome</keyword>
<dbReference type="EC" id="3.4.19.12" evidence="3"/>
<dbReference type="FunFam" id="3.90.70.80:FF:000031">
    <property type="entry name" value="OTU family cysteine protease"/>
    <property type="match status" value="1"/>
</dbReference>
<dbReference type="Proteomes" id="UP000014680">
    <property type="component" value="Unassembled WGS sequence"/>
</dbReference>
<name>A0A0A1U134_ENTIV</name>
<dbReference type="GO" id="GO:0036503">
    <property type="term" value="P:ERAD pathway"/>
    <property type="evidence" value="ECO:0007669"/>
    <property type="project" value="TreeGrafter"/>
</dbReference>
<dbReference type="InterPro" id="IPR029071">
    <property type="entry name" value="Ubiquitin-like_domsf"/>
</dbReference>
<accession>A0A0A1U134</accession>
<dbReference type="AlphaFoldDB" id="A0A0A1U134"/>
<reference evidence="5 6" key="1">
    <citation type="submission" date="2012-10" db="EMBL/GenBank/DDBJ databases">
        <authorList>
            <person name="Zafar N."/>
            <person name="Inman J."/>
            <person name="Hall N."/>
            <person name="Lorenzi H."/>
            <person name="Caler E."/>
        </authorList>
    </citation>
    <scope>NUCLEOTIDE SEQUENCE [LARGE SCALE GENOMIC DNA]</scope>
    <source>
        <strain evidence="5 6">IP1</strain>
    </source>
</reference>
<dbReference type="Gene3D" id="3.90.70.80">
    <property type="match status" value="1"/>
</dbReference>
<dbReference type="GO" id="GO:0005829">
    <property type="term" value="C:cytosol"/>
    <property type="evidence" value="ECO:0007669"/>
    <property type="project" value="TreeGrafter"/>
</dbReference>
<dbReference type="RefSeq" id="XP_004254514.1">
    <property type="nucleotide sequence ID" value="XM_004254466.1"/>
</dbReference>
<dbReference type="EMBL" id="KB206788">
    <property type="protein sequence ID" value="ELP87743.1"/>
    <property type="molecule type" value="Genomic_DNA"/>
</dbReference>
<dbReference type="Pfam" id="PF02338">
    <property type="entry name" value="OTU"/>
    <property type="match status" value="1"/>
</dbReference>
<dbReference type="CDD" id="cd17039">
    <property type="entry name" value="Ubl_ubiquitin_like"/>
    <property type="match status" value="1"/>
</dbReference>
<comment type="subcellular location">
    <subcellularLocation>
        <location evidence="3">Cytoplasm</location>
    </subcellularLocation>
</comment>
<comment type="function">
    <text evidence="3">Hydrolase that can remove conjugated ubiquitin from proteins and may therefore play an important regulatory role at the level of protein turnover by preventing degradation.</text>
</comment>
<dbReference type="SUPFAM" id="SSF54001">
    <property type="entry name" value="Cysteine proteinases"/>
    <property type="match status" value="1"/>
</dbReference>
<gene>
    <name evidence="5" type="ORF">EIN_410960</name>
</gene>
<proteinExistence type="predicted"/>
<dbReference type="GO" id="GO:0005634">
    <property type="term" value="C:nucleus"/>
    <property type="evidence" value="ECO:0007669"/>
    <property type="project" value="TreeGrafter"/>
</dbReference>
<dbReference type="InterPro" id="IPR038765">
    <property type="entry name" value="Papain-like_cys_pep_sf"/>
</dbReference>
<dbReference type="KEGG" id="eiv:EIN_410960"/>
<dbReference type="InterPro" id="IPR003323">
    <property type="entry name" value="OTU_dom"/>
</dbReference>
<evidence type="ECO:0000256" key="2">
    <source>
        <dbReference type="ARBA" id="ARBA00022801"/>
    </source>
</evidence>
<evidence type="ECO:0000256" key="1">
    <source>
        <dbReference type="ARBA" id="ARBA00000707"/>
    </source>
</evidence>
<evidence type="ECO:0000259" key="4">
    <source>
        <dbReference type="PROSITE" id="PS50802"/>
    </source>
</evidence>
<comment type="catalytic activity">
    <reaction evidence="1 3">
        <text>Thiol-dependent hydrolysis of ester, thioester, amide, peptide and isopeptide bonds formed by the C-terminal Gly of ubiquitin (a 76-residue protein attached to proteins as an intracellular targeting signal).</text>
        <dbReference type="EC" id="3.4.19.12"/>
    </reaction>
</comment>
<feature type="domain" description="OTU" evidence="4">
    <location>
        <begin position="100"/>
        <end position="222"/>
    </location>
</feature>
<dbReference type="GO" id="GO:0016579">
    <property type="term" value="P:protein deubiquitination"/>
    <property type="evidence" value="ECO:0007669"/>
    <property type="project" value="TreeGrafter"/>
</dbReference>
<dbReference type="GO" id="GO:0030968">
    <property type="term" value="P:endoplasmic reticulum unfolded protein response"/>
    <property type="evidence" value="ECO:0007669"/>
    <property type="project" value="TreeGrafter"/>
</dbReference>
<evidence type="ECO:0000256" key="3">
    <source>
        <dbReference type="RuleBase" id="RU367104"/>
    </source>
</evidence>
<organism evidence="5 6">
    <name type="scientific">Entamoeba invadens IP1</name>
    <dbReference type="NCBI Taxonomy" id="370355"/>
    <lineage>
        <taxon>Eukaryota</taxon>
        <taxon>Amoebozoa</taxon>
        <taxon>Evosea</taxon>
        <taxon>Archamoebae</taxon>
        <taxon>Mastigamoebida</taxon>
        <taxon>Entamoebidae</taxon>
        <taxon>Entamoeba</taxon>
    </lineage>
</organism>
<evidence type="ECO:0000313" key="6">
    <source>
        <dbReference type="Proteomes" id="UP000014680"/>
    </source>
</evidence>
<keyword evidence="3" id="KW-0788">Thiol protease</keyword>
<dbReference type="VEuPathDB" id="AmoebaDB:EIN_410960"/>
<dbReference type="PANTHER" id="PTHR13312:SF0">
    <property type="entry name" value="UBIQUITIN THIOESTERASE OTU1"/>
    <property type="match status" value="1"/>
</dbReference>
<evidence type="ECO:0000313" key="5">
    <source>
        <dbReference type="EMBL" id="ELP87743.1"/>
    </source>
</evidence>
<keyword evidence="3" id="KW-0963">Cytoplasm</keyword>
<dbReference type="GeneID" id="14886714"/>
<keyword evidence="3" id="KW-0645">Protease</keyword>
<dbReference type="PANTHER" id="PTHR13312">
    <property type="entry name" value="HIV-INDUCED PROTEIN-7-LIKE PROTEASE"/>
    <property type="match status" value="1"/>
</dbReference>
<sequence length="262" mass="30163">MKLMVQFGTKKMKMDIEEGMTLGIFKYLLSEQFGIEQDLIVLSVLNKHINAFDDETVESVGIKNMTMVRVLLLNDLEKSVKQGTGHDGYIPLIDKTKFVTVRRPMPGDNSCLFHCLEYLFYNKSTQDPSHIRKEVAEIVKLYPQKFTTDYLGQPNSLYCLNIVEPNTWGSNVEISIYSFLKECQIIVFDLENNLDVTYGEKSLNRCAFIIFTGNHFDVLCLTQSLTSPPSEDKVLFNNTDKSVKDKMKSYIQSEHPNFRFTF</sequence>
<dbReference type="PROSITE" id="PS50802">
    <property type="entry name" value="OTU"/>
    <property type="match status" value="1"/>
</dbReference>
<dbReference type="OrthoDB" id="65596at2759"/>